<dbReference type="OrthoDB" id="9802987at2"/>
<name>A0A4R3NCH1_9BACI</name>
<organism evidence="2 3">
    <name type="scientific">Melghiribacillus thermohalophilus</name>
    <dbReference type="NCBI Taxonomy" id="1324956"/>
    <lineage>
        <taxon>Bacteria</taxon>
        <taxon>Bacillati</taxon>
        <taxon>Bacillota</taxon>
        <taxon>Bacilli</taxon>
        <taxon>Bacillales</taxon>
        <taxon>Bacillaceae</taxon>
        <taxon>Melghiribacillus</taxon>
    </lineage>
</organism>
<reference evidence="2 3" key="1">
    <citation type="submission" date="2019-03" db="EMBL/GenBank/DDBJ databases">
        <title>Genomic Encyclopedia of Type Strains, Phase IV (KMG-IV): sequencing the most valuable type-strain genomes for metagenomic binning, comparative biology and taxonomic classification.</title>
        <authorList>
            <person name="Goeker M."/>
        </authorList>
    </citation>
    <scope>NUCLEOTIDE SEQUENCE [LARGE SCALE GENOMIC DNA]</scope>
    <source>
        <strain evidence="2 3">DSM 25894</strain>
    </source>
</reference>
<comment type="caution">
    <text evidence="2">The sequence shown here is derived from an EMBL/GenBank/DDBJ whole genome shotgun (WGS) entry which is preliminary data.</text>
</comment>
<protein>
    <submittedName>
        <fullName evidence="2">Polysaccharide pyruvyl transferase</fullName>
    </submittedName>
</protein>
<proteinExistence type="predicted"/>
<dbReference type="AlphaFoldDB" id="A0A4R3NCH1"/>
<dbReference type="RefSeq" id="WP_132370817.1">
    <property type="nucleotide sequence ID" value="NZ_SMAN01000002.1"/>
</dbReference>
<dbReference type="InterPro" id="IPR007345">
    <property type="entry name" value="Polysacch_pyruvyl_Trfase"/>
</dbReference>
<evidence type="ECO:0000313" key="2">
    <source>
        <dbReference type="EMBL" id="TCT26461.1"/>
    </source>
</evidence>
<gene>
    <name evidence="2" type="ORF">EDD68_102163</name>
</gene>
<evidence type="ECO:0000259" key="1">
    <source>
        <dbReference type="Pfam" id="PF04230"/>
    </source>
</evidence>
<dbReference type="EMBL" id="SMAN01000002">
    <property type="protein sequence ID" value="TCT26461.1"/>
    <property type="molecule type" value="Genomic_DNA"/>
</dbReference>
<dbReference type="Proteomes" id="UP000294650">
    <property type="component" value="Unassembled WGS sequence"/>
</dbReference>
<feature type="domain" description="Polysaccharide pyruvyl transferase" evidence="1">
    <location>
        <begin position="16"/>
        <end position="286"/>
    </location>
</feature>
<dbReference type="GO" id="GO:0016740">
    <property type="term" value="F:transferase activity"/>
    <property type="evidence" value="ECO:0007669"/>
    <property type="project" value="UniProtKB-KW"/>
</dbReference>
<dbReference type="Pfam" id="PF04230">
    <property type="entry name" value="PS_pyruv_trans"/>
    <property type="match status" value="1"/>
</dbReference>
<keyword evidence="3" id="KW-1185">Reference proteome</keyword>
<accession>A0A4R3NCH1</accession>
<evidence type="ECO:0000313" key="3">
    <source>
        <dbReference type="Proteomes" id="UP000294650"/>
    </source>
</evidence>
<keyword evidence="2" id="KW-0808">Transferase</keyword>
<sequence length="373" mass="42260">MSYLLLSTYPQSGTKNSGDDLIGKSLAELIKYVKGSEVKIDFTSAVDNTPIEVENLTKYKAILAPALRPTLKGNSVAPKNRSMFLEEAYRNAIPIFAVGAGWKAYPGTLRQSHKLMLDKKDKEQLAKYFGEKNDSYGAHGAISCRDITTENLLKNNGINCYGTTGDCGLFDYNYIEKPFVLPKEIKNISISIPHNNHHKEMAYLLALKVKKEFSCDVYITFHGYKGSLEEEIKPHWNRNEVYFVDLSGGSEKLSFYSNIDAHIGFRLHAHIWFLRTRKPSLLLAEDGRGLGHLYTFNGLGYSAAPKLSLKTSNVFPKFTDSLMKILNRKNPSYDAIEMFKEEMQNGYPTTQKTLLEIDNLWKVKMKPFLELIP</sequence>